<dbReference type="NCBIfam" id="TIGR00037">
    <property type="entry name" value="eIF_5A"/>
    <property type="match status" value="1"/>
</dbReference>
<dbReference type="EMBL" id="JAGVWE010000002">
    <property type="protein sequence ID" value="MBS3062347.1"/>
    <property type="molecule type" value="Genomic_DNA"/>
</dbReference>
<dbReference type="NCBIfam" id="NF003076">
    <property type="entry name" value="PRK03999.1"/>
    <property type="match status" value="1"/>
</dbReference>
<comment type="caution">
    <text evidence="13">The sequence shown here is derived from an EMBL/GenBank/DDBJ whole genome shotgun (WGS) entry which is preliminary data.</text>
</comment>
<evidence type="ECO:0000256" key="4">
    <source>
        <dbReference type="ARBA" id="ARBA00016327"/>
    </source>
</evidence>
<dbReference type="Gene3D" id="2.30.30.30">
    <property type="match status" value="1"/>
</dbReference>
<sequence length="134" mass="14700">MAEPEQGEIKFHQVGQLKTGSYVLIDGEACQIKDFEKSKPGKHGAAKARITGIGIFSGQKRTLMKPTNADTEVPLIKRGNAQVVAIMGDTVQIMDQNDYTTFDVDKPKDLQGLASGVECEYIKYGAQVKIVRKK</sequence>
<evidence type="ECO:0000256" key="10">
    <source>
        <dbReference type="ARBA" id="ARBA00032163"/>
    </source>
</evidence>
<evidence type="ECO:0000256" key="6">
    <source>
        <dbReference type="ARBA" id="ARBA00022540"/>
    </source>
</evidence>
<dbReference type="GO" id="GO:0003723">
    <property type="term" value="F:RNA binding"/>
    <property type="evidence" value="ECO:0007669"/>
    <property type="project" value="InterPro"/>
</dbReference>
<evidence type="ECO:0000313" key="14">
    <source>
        <dbReference type="EMBL" id="MBS3062347.1"/>
    </source>
</evidence>
<comment type="function">
    <text evidence="1 11">Functions by promoting the formation of the first peptide bond.</text>
</comment>
<dbReference type="InterPro" id="IPR014722">
    <property type="entry name" value="Rib_uL2_dom2"/>
</dbReference>
<dbReference type="SUPFAM" id="SSF50104">
    <property type="entry name" value="Translation proteins SH3-like domain"/>
    <property type="match status" value="1"/>
</dbReference>
<name>A0A7J4JGB8_9ARCH</name>
<dbReference type="GO" id="GO:0003743">
    <property type="term" value="F:translation initiation factor activity"/>
    <property type="evidence" value="ECO:0007669"/>
    <property type="project" value="UniProtKB-UniRule"/>
</dbReference>
<evidence type="ECO:0000256" key="3">
    <source>
        <dbReference type="ARBA" id="ARBA00006016"/>
    </source>
</evidence>
<comment type="similarity">
    <text evidence="3 11">Belongs to the eIF-5A family.</text>
</comment>
<dbReference type="InterPro" id="IPR048670">
    <property type="entry name" value="IF5A-like_N"/>
</dbReference>
<gene>
    <name evidence="11" type="primary">eif5a</name>
    <name evidence="13" type="ORF">HA252_03040</name>
    <name evidence="14" type="ORF">J4203_00610</name>
</gene>
<dbReference type="AlphaFoldDB" id="A0A7J4JGB8"/>
<dbReference type="GO" id="GO:0043022">
    <property type="term" value="F:ribosome binding"/>
    <property type="evidence" value="ECO:0007669"/>
    <property type="project" value="InterPro"/>
</dbReference>
<dbReference type="InterPro" id="IPR001884">
    <property type="entry name" value="IF5A-like"/>
</dbReference>
<keyword evidence="5 11" id="KW-0963">Cytoplasm</keyword>
<feature type="modified residue" description="Hypusine" evidence="11">
    <location>
        <position position="42"/>
    </location>
</feature>
<keyword evidence="7 11" id="KW-0648">Protein biosynthesis</keyword>
<accession>A0A7J4JGB8</accession>
<protein>
    <recommendedName>
        <fullName evidence="4 11">Translation initiation factor 5A</fullName>
    </recommendedName>
    <alternativeName>
        <fullName evidence="10 11">Hypusine-containing protein</fullName>
    </alternativeName>
    <alternativeName>
        <fullName evidence="9 11">eIF-5A</fullName>
    </alternativeName>
</protein>
<dbReference type="Pfam" id="PF21485">
    <property type="entry name" value="IF5A-like_N"/>
    <property type="match status" value="1"/>
</dbReference>
<dbReference type="PANTHER" id="PTHR11673">
    <property type="entry name" value="TRANSLATION INITIATION FACTOR 5A FAMILY MEMBER"/>
    <property type="match status" value="1"/>
</dbReference>
<evidence type="ECO:0000256" key="9">
    <source>
        <dbReference type="ARBA" id="ARBA00032030"/>
    </source>
</evidence>
<evidence type="ECO:0000256" key="7">
    <source>
        <dbReference type="ARBA" id="ARBA00022917"/>
    </source>
</evidence>
<evidence type="ECO:0000313" key="15">
    <source>
        <dbReference type="Proteomes" id="UP000564964"/>
    </source>
</evidence>
<dbReference type="PROSITE" id="PS00302">
    <property type="entry name" value="IF5A_HYPUSINE"/>
    <property type="match status" value="1"/>
</dbReference>
<dbReference type="Proteomes" id="UP000564964">
    <property type="component" value="Unassembled WGS sequence"/>
</dbReference>
<evidence type="ECO:0000256" key="11">
    <source>
        <dbReference type="HAMAP-Rule" id="MF_00085"/>
    </source>
</evidence>
<reference evidence="15" key="1">
    <citation type="journal article" date="2020" name="bioRxiv">
        <title>A rank-normalized archaeal taxonomy based on genome phylogeny resolves widespread incomplete and uneven classifications.</title>
        <authorList>
            <person name="Rinke C."/>
            <person name="Chuvochina M."/>
            <person name="Mussig A.J."/>
            <person name="Chaumeil P.-A."/>
            <person name="Waite D.W."/>
            <person name="Whitman W.B."/>
            <person name="Parks D.H."/>
            <person name="Hugenholtz P."/>
        </authorList>
    </citation>
    <scope>NUCLEOTIDE SEQUENCE [LARGE SCALE GENOMIC DNA]</scope>
</reference>
<dbReference type="PIRSF" id="PIRSF003025">
    <property type="entry name" value="eIF5A"/>
    <property type="match status" value="1"/>
</dbReference>
<dbReference type="GO" id="GO:0005737">
    <property type="term" value="C:cytoplasm"/>
    <property type="evidence" value="ECO:0007669"/>
    <property type="project" value="UniProtKB-SubCell"/>
</dbReference>
<dbReference type="HAMAP" id="MF_00085">
    <property type="entry name" value="eIF_5A"/>
    <property type="match status" value="1"/>
</dbReference>
<evidence type="ECO:0000256" key="2">
    <source>
        <dbReference type="ARBA" id="ARBA00004496"/>
    </source>
</evidence>
<dbReference type="GO" id="GO:0045905">
    <property type="term" value="P:positive regulation of translational termination"/>
    <property type="evidence" value="ECO:0007669"/>
    <property type="project" value="InterPro"/>
</dbReference>
<feature type="domain" description="Translation initiation factor 5A C-terminal" evidence="12">
    <location>
        <begin position="75"/>
        <end position="134"/>
    </location>
</feature>
<dbReference type="InterPro" id="IPR022847">
    <property type="entry name" value="Transl_elong_IF5A_arc"/>
</dbReference>
<dbReference type="InterPro" id="IPR008991">
    <property type="entry name" value="Translation_prot_SH3-like_sf"/>
</dbReference>
<keyword evidence="6 11" id="KW-0396">Initiation factor</keyword>
<dbReference type="Gene3D" id="2.40.50.140">
    <property type="entry name" value="Nucleic acid-binding proteins"/>
    <property type="match status" value="1"/>
</dbReference>
<evidence type="ECO:0000256" key="5">
    <source>
        <dbReference type="ARBA" id="ARBA00022490"/>
    </source>
</evidence>
<comment type="subcellular location">
    <subcellularLocation>
        <location evidence="2 11">Cytoplasm</location>
    </subcellularLocation>
</comment>
<evidence type="ECO:0000259" key="12">
    <source>
        <dbReference type="SMART" id="SM01376"/>
    </source>
</evidence>
<keyword evidence="8 11" id="KW-0385">Hypusine</keyword>
<dbReference type="SUPFAM" id="SSF50249">
    <property type="entry name" value="Nucleic acid-binding proteins"/>
    <property type="match status" value="1"/>
</dbReference>
<reference evidence="14" key="3">
    <citation type="submission" date="2021-05" db="EMBL/GenBank/DDBJ databases">
        <title>Protein family content uncovers lineage relationships and bacterial pathway maintenance mechanisms in DPANN archaea.</title>
        <authorList>
            <person name="Castelle C.J."/>
            <person name="Meheust R."/>
            <person name="Jaffe A.L."/>
            <person name="Seitz K."/>
            <person name="Gong X."/>
            <person name="Baker B.J."/>
            <person name="Banfield J.F."/>
        </authorList>
    </citation>
    <scope>NUCLEOTIDE SEQUENCE</scope>
    <source>
        <strain evidence="14">RIFCSPLOWO2_01_FULL_58_19</strain>
    </source>
</reference>
<dbReference type="GO" id="GO:0045901">
    <property type="term" value="P:positive regulation of translational elongation"/>
    <property type="evidence" value="ECO:0007669"/>
    <property type="project" value="InterPro"/>
</dbReference>
<dbReference type="Proteomes" id="UP000678237">
    <property type="component" value="Unassembled WGS sequence"/>
</dbReference>
<proteinExistence type="inferred from homology"/>
<dbReference type="SMART" id="SM01376">
    <property type="entry name" value="eIF-5a"/>
    <property type="match status" value="1"/>
</dbReference>
<dbReference type="InterPro" id="IPR019769">
    <property type="entry name" value="Trans_elong_IF5A_hypusine_site"/>
</dbReference>
<evidence type="ECO:0000313" key="13">
    <source>
        <dbReference type="EMBL" id="HIH16354.1"/>
    </source>
</evidence>
<evidence type="ECO:0000256" key="1">
    <source>
        <dbReference type="ARBA" id="ARBA00003980"/>
    </source>
</evidence>
<dbReference type="InterPro" id="IPR012340">
    <property type="entry name" value="NA-bd_OB-fold"/>
</dbReference>
<dbReference type="Pfam" id="PF01287">
    <property type="entry name" value="eIF-5a"/>
    <property type="match status" value="1"/>
</dbReference>
<evidence type="ECO:0000256" key="8">
    <source>
        <dbReference type="ARBA" id="ARBA00023071"/>
    </source>
</evidence>
<dbReference type="EMBL" id="DUGH01000075">
    <property type="protein sequence ID" value="HIH16354.1"/>
    <property type="molecule type" value="Genomic_DNA"/>
</dbReference>
<reference evidence="14" key="2">
    <citation type="submission" date="2021-03" db="EMBL/GenBank/DDBJ databases">
        <authorList>
            <person name="Jaffe A."/>
        </authorList>
    </citation>
    <scope>NUCLEOTIDE SEQUENCE</scope>
    <source>
        <strain evidence="14">RIFCSPLOWO2_01_FULL_58_19</strain>
    </source>
</reference>
<dbReference type="GO" id="GO:0003746">
    <property type="term" value="F:translation elongation factor activity"/>
    <property type="evidence" value="ECO:0007669"/>
    <property type="project" value="InterPro"/>
</dbReference>
<organism evidence="13 15">
    <name type="scientific">Candidatus Iainarchaeum sp</name>
    <dbReference type="NCBI Taxonomy" id="3101447"/>
    <lineage>
        <taxon>Archaea</taxon>
        <taxon>Candidatus Iainarchaeota</taxon>
        <taxon>Candidatus Iainarchaeia</taxon>
        <taxon>Candidatus Iainarchaeales</taxon>
        <taxon>Candidatus Iainarchaeaceae</taxon>
        <taxon>Candidatus Iainarchaeum</taxon>
    </lineage>
</organism>
<dbReference type="InterPro" id="IPR020189">
    <property type="entry name" value="IF5A_C"/>
</dbReference>